<dbReference type="Proteomes" id="UP000298284">
    <property type="component" value="Unassembled WGS sequence"/>
</dbReference>
<proteinExistence type="predicted"/>
<comment type="caution">
    <text evidence="2">The sequence shown here is derived from an EMBL/GenBank/DDBJ whole genome shotgun (WGS) entry which is preliminary data.</text>
</comment>
<feature type="signal peptide" evidence="1">
    <location>
        <begin position="1"/>
        <end position="24"/>
    </location>
</feature>
<dbReference type="AlphaFoldDB" id="A0A4Z0MPG8"/>
<gene>
    <name evidence="2" type="ORF">EU557_07645</name>
</gene>
<dbReference type="EMBL" id="SRKZ01000002">
    <property type="protein sequence ID" value="TGD81424.1"/>
    <property type="molecule type" value="Genomic_DNA"/>
</dbReference>
<name>A0A4Z0MPG8_9BACT</name>
<keyword evidence="3" id="KW-1185">Reference proteome</keyword>
<evidence type="ECO:0008006" key="4">
    <source>
        <dbReference type="Google" id="ProtNLM"/>
    </source>
</evidence>
<protein>
    <recommendedName>
        <fullName evidence="4">DUF4177 domain-containing protein</fullName>
    </recommendedName>
</protein>
<dbReference type="RefSeq" id="WP_135529805.1">
    <property type="nucleotide sequence ID" value="NZ_SRKZ01000002.1"/>
</dbReference>
<sequence length="178" mass="19569">MSLFLRFSLVLPAMLMLRLGAAQSQPAHEKVPAGPLPRLPETALQPVLMSTVLPPAAGQRYQYQIVRLYNDQCVYLAPAWRGQTKLQPPKQGLFSSPEPGEVDALLIGALNELAQDGWELVEIQTSAQPVKATQKIETALAYNDPQRPTYTGTTAIETLNQTRYLFRKALTPASSGPR</sequence>
<keyword evidence="1" id="KW-0732">Signal</keyword>
<accession>A0A4Z0MPG8</accession>
<evidence type="ECO:0000256" key="1">
    <source>
        <dbReference type="SAM" id="SignalP"/>
    </source>
</evidence>
<feature type="chain" id="PRO_5021365143" description="DUF4177 domain-containing protein" evidence="1">
    <location>
        <begin position="25"/>
        <end position="178"/>
    </location>
</feature>
<organism evidence="2 3">
    <name type="scientific">Hymenobacter wooponensis</name>
    <dbReference type="NCBI Taxonomy" id="1525360"/>
    <lineage>
        <taxon>Bacteria</taxon>
        <taxon>Pseudomonadati</taxon>
        <taxon>Bacteroidota</taxon>
        <taxon>Cytophagia</taxon>
        <taxon>Cytophagales</taxon>
        <taxon>Hymenobacteraceae</taxon>
        <taxon>Hymenobacter</taxon>
    </lineage>
</organism>
<reference evidence="2 3" key="1">
    <citation type="submission" date="2019-04" db="EMBL/GenBank/DDBJ databases">
        <authorList>
            <person name="Feng G."/>
            <person name="Zhang J."/>
            <person name="Zhu H."/>
        </authorList>
    </citation>
    <scope>NUCLEOTIDE SEQUENCE [LARGE SCALE GENOMIC DNA]</scope>
    <source>
        <strain evidence="2 3">JCM 19491</strain>
    </source>
</reference>
<dbReference type="OrthoDB" id="883255at2"/>
<evidence type="ECO:0000313" key="2">
    <source>
        <dbReference type="EMBL" id="TGD81424.1"/>
    </source>
</evidence>
<evidence type="ECO:0000313" key="3">
    <source>
        <dbReference type="Proteomes" id="UP000298284"/>
    </source>
</evidence>